<dbReference type="AlphaFoldDB" id="A0A5C6Q4Q1"/>
<evidence type="ECO:0000313" key="4">
    <source>
        <dbReference type="Proteomes" id="UP000321525"/>
    </source>
</evidence>
<gene>
    <name evidence="2" type="ORF">ESZ26_11045</name>
    <name evidence="3" type="ORF">ESZ27_16390</name>
</gene>
<evidence type="ECO:0000256" key="1">
    <source>
        <dbReference type="SAM" id="SignalP"/>
    </source>
</evidence>
<keyword evidence="4" id="KW-1185">Reference proteome</keyword>
<evidence type="ECO:0008006" key="6">
    <source>
        <dbReference type="Google" id="ProtNLM"/>
    </source>
</evidence>
<feature type="chain" id="PRO_5023146541" description="DUF3187 family protein" evidence="1">
    <location>
        <begin position="27"/>
        <end position="340"/>
    </location>
</feature>
<evidence type="ECO:0000313" key="5">
    <source>
        <dbReference type="Proteomes" id="UP000321917"/>
    </source>
</evidence>
<organism evidence="3 5">
    <name type="scientific">Colwellia hornerae</name>
    <dbReference type="NCBI Taxonomy" id="89402"/>
    <lineage>
        <taxon>Bacteria</taxon>
        <taxon>Pseudomonadati</taxon>
        <taxon>Pseudomonadota</taxon>
        <taxon>Gammaproteobacteria</taxon>
        <taxon>Alteromonadales</taxon>
        <taxon>Colwelliaceae</taxon>
        <taxon>Colwellia</taxon>
    </lineage>
</organism>
<dbReference type="RefSeq" id="WP_146796431.1">
    <property type="nucleotide sequence ID" value="NZ_VOLP01000002.1"/>
</dbReference>
<feature type="signal peptide" evidence="1">
    <location>
        <begin position="1"/>
        <end position="26"/>
    </location>
</feature>
<dbReference type="EMBL" id="VOLQ01000041">
    <property type="protein sequence ID" value="TWX63597.1"/>
    <property type="molecule type" value="Genomic_DNA"/>
</dbReference>
<evidence type="ECO:0000313" key="2">
    <source>
        <dbReference type="EMBL" id="TWX58661.1"/>
    </source>
</evidence>
<reference evidence="3 5" key="1">
    <citation type="submission" date="2019-07" db="EMBL/GenBank/DDBJ databases">
        <title>Genomes of sea-ice associated Colwellia species.</title>
        <authorList>
            <person name="Bowman J.P."/>
        </authorList>
    </citation>
    <scope>NUCLEOTIDE SEQUENCE [LARGE SCALE GENOMIC DNA]</scope>
    <source>
        <strain evidence="2 4">ACAM 607</strain>
        <strain evidence="3 5">IC036</strain>
    </source>
</reference>
<dbReference type="EMBL" id="VOLR01000014">
    <property type="protein sequence ID" value="TWX58661.1"/>
    <property type="molecule type" value="Genomic_DNA"/>
</dbReference>
<accession>A0A5C6Q4Q1</accession>
<dbReference type="Proteomes" id="UP000321525">
    <property type="component" value="Unassembled WGS sequence"/>
</dbReference>
<keyword evidence="1" id="KW-0732">Signal</keyword>
<evidence type="ECO:0000313" key="3">
    <source>
        <dbReference type="EMBL" id="TWX63597.1"/>
    </source>
</evidence>
<proteinExistence type="predicted"/>
<dbReference type="Proteomes" id="UP000321917">
    <property type="component" value="Unassembled WGS sequence"/>
</dbReference>
<protein>
    <recommendedName>
        <fullName evidence="6">DUF3187 family protein</fullName>
    </recommendedName>
</protein>
<name>A0A5C6Q4Q1_9GAMM</name>
<dbReference type="OrthoDB" id="7054989at2"/>
<sequence>MQKKHLIYLSCLLMISITFTTFQSNARQDQNMDSDTEKQIVKPIKQPERHVVPTLVPDHWGQEVHDTIANSVYQSATWFDSFFTDIDSQQIEPKATAKIRFGWIPKARHLAELDSRFRLKVKLPHFKDKMSLILSDEDDVEDGQLPLDGIGTRPEINEESFAAALRYVVKKKSDSLVDTRLGISGGDIFIKVRQRQLYTYNEKHGFKVEPSTYYFLGDGLGAKLFLEYNYQYNEKSQYRINYTIRGSESFSGIRWKHGFYQLNQLNSTTASVVGLQVEGERNGQYGFFTDKYTLSYRYRFNALEKWLFFEVEPFLEWSQEDNYTTTPGIALRIEGFFSKI</sequence>
<comment type="caution">
    <text evidence="3">The sequence shown here is derived from an EMBL/GenBank/DDBJ whole genome shotgun (WGS) entry which is preliminary data.</text>
</comment>